<evidence type="ECO:0000256" key="1">
    <source>
        <dbReference type="ARBA" id="ARBA00004604"/>
    </source>
</evidence>
<dbReference type="GO" id="GO:0006364">
    <property type="term" value="P:rRNA processing"/>
    <property type="evidence" value="ECO:0007669"/>
    <property type="project" value="UniProtKB-KW"/>
</dbReference>
<feature type="compositionally biased region" description="Acidic residues" evidence="8">
    <location>
        <begin position="296"/>
        <end position="306"/>
    </location>
</feature>
<comment type="subcellular location">
    <subcellularLocation>
        <location evidence="1 7">Nucleus</location>
        <location evidence="1 7">Nucleolus</location>
    </subcellularLocation>
</comment>
<dbReference type="PIRSF" id="PIRSF017300">
    <property type="entry name" value="snoRNP_Mpp10"/>
    <property type="match status" value="1"/>
</dbReference>
<comment type="function">
    <text evidence="7">Involved in nucleolar processing of pre-18S ribosomal RNA.</text>
</comment>
<proteinExistence type="inferred from homology"/>
<feature type="compositionally biased region" description="Basic and acidic residues" evidence="8">
    <location>
        <begin position="242"/>
        <end position="259"/>
    </location>
</feature>
<organism evidence="9 10">
    <name type="scientific">Trichodelitschia bisporula</name>
    <dbReference type="NCBI Taxonomy" id="703511"/>
    <lineage>
        <taxon>Eukaryota</taxon>
        <taxon>Fungi</taxon>
        <taxon>Dikarya</taxon>
        <taxon>Ascomycota</taxon>
        <taxon>Pezizomycotina</taxon>
        <taxon>Dothideomycetes</taxon>
        <taxon>Dothideomycetes incertae sedis</taxon>
        <taxon>Phaeotrichales</taxon>
        <taxon>Phaeotrichaceae</taxon>
        <taxon>Trichodelitschia</taxon>
    </lineage>
</organism>
<protein>
    <recommendedName>
        <fullName evidence="7">U3 small nucleolar ribonucleoprotein protein MPP10</fullName>
    </recommendedName>
</protein>
<dbReference type="GO" id="GO:0005732">
    <property type="term" value="C:sno(s)RNA-containing ribonucleoprotein complex"/>
    <property type="evidence" value="ECO:0007669"/>
    <property type="project" value="UniProtKB-UniRule"/>
</dbReference>
<evidence type="ECO:0000256" key="6">
    <source>
        <dbReference type="ARBA" id="ARBA00029455"/>
    </source>
</evidence>
<feature type="region of interest" description="Disordered" evidence="8">
    <location>
        <begin position="707"/>
        <end position="727"/>
    </location>
</feature>
<evidence type="ECO:0000256" key="4">
    <source>
        <dbReference type="ARBA" id="ARBA00023242"/>
    </source>
</evidence>
<keyword evidence="10" id="KW-1185">Reference proteome</keyword>
<dbReference type="Pfam" id="PF04006">
    <property type="entry name" value="Mpp10"/>
    <property type="match status" value="1"/>
</dbReference>
<dbReference type="PANTHER" id="PTHR17039:SF0">
    <property type="entry name" value="U3 SMALL NUCLEOLAR RIBONUCLEOPROTEIN PROTEIN MPP10"/>
    <property type="match status" value="1"/>
</dbReference>
<dbReference type="AlphaFoldDB" id="A0A6G1HT93"/>
<dbReference type="GO" id="GO:0034457">
    <property type="term" value="C:Mpp10 complex"/>
    <property type="evidence" value="ECO:0007669"/>
    <property type="project" value="UniProtKB-UniRule"/>
</dbReference>
<evidence type="ECO:0000256" key="8">
    <source>
        <dbReference type="SAM" id="MobiDB-lite"/>
    </source>
</evidence>
<reference evidence="9" key="1">
    <citation type="journal article" date="2020" name="Stud. Mycol.">
        <title>101 Dothideomycetes genomes: a test case for predicting lifestyles and emergence of pathogens.</title>
        <authorList>
            <person name="Haridas S."/>
            <person name="Albert R."/>
            <person name="Binder M."/>
            <person name="Bloem J."/>
            <person name="Labutti K."/>
            <person name="Salamov A."/>
            <person name="Andreopoulos B."/>
            <person name="Baker S."/>
            <person name="Barry K."/>
            <person name="Bills G."/>
            <person name="Bluhm B."/>
            <person name="Cannon C."/>
            <person name="Castanera R."/>
            <person name="Culley D."/>
            <person name="Daum C."/>
            <person name="Ezra D."/>
            <person name="Gonzalez J."/>
            <person name="Henrissat B."/>
            <person name="Kuo A."/>
            <person name="Liang C."/>
            <person name="Lipzen A."/>
            <person name="Lutzoni F."/>
            <person name="Magnuson J."/>
            <person name="Mondo S."/>
            <person name="Nolan M."/>
            <person name="Ohm R."/>
            <person name="Pangilinan J."/>
            <person name="Park H.-J."/>
            <person name="Ramirez L."/>
            <person name="Alfaro M."/>
            <person name="Sun H."/>
            <person name="Tritt A."/>
            <person name="Yoshinaga Y."/>
            <person name="Zwiers L.-H."/>
            <person name="Turgeon B."/>
            <person name="Goodwin S."/>
            <person name="Spatafora J."/>
            <person name="Crous P."/>
            <person name="Grigoriev I."/>
        </authorList>
    </citation>
    <scope>NUCLEOTIDE SEQUENCE</scope>
    <source>
        <strain evidence="9">CBS 262.69</strain>
    </source>
</reference>
<feature type="compositionally biased region" description="Acidic residues" evidence="8">
    <location>
        <begin position="158"/>
        <end position="227"/>
    </location>
</feature>
<gene>
    <name evidence="9" type="ORF">EJ06DRAFT_531453</name>
</gene>
<accession>A0A6G1HT93</accession>
<keyword evidence="5 7" id="KW-0687">Ribonucleoprotein</keyword>
<feature type="compositionally biased region" description="Acidic residues" evidence="8">
    <location>
        <begin position="264"/>
        <end position="274"/>
    </location>
</feature>
<feature type="compositionally biased region" description="Acidic residues" evidence="8">
    <location>
        <begin position="321"/>
        <end position="336"/>
    </location>
</feature>
<dbReference type="PANTHER" id="PTHR17039">
    <property type="entry name" value="U3 SMALL NUCLEOLAR RIBONUCLEOPROTEIN PROTEIN MPP10"/>
    <property type="match status" value="1"/>
</dbReference>
<evidence type="ECO:0000313" key="9">
    <source>
        <dbReference type="EMBL" id="KAF2399131.1"/>
    </source>
</evidence>
<keyword evidence="3 7" id="KW-0698">rRNA processing</keyword>
<feature type="compositionally biased region" description="Acidic residues" evidence="8">
    <location>
        <begin position="393"/>
        <end position="410"/>
    </location>
</feature>
<feature type="region of interest" description="Disordered" evidence="8">
    <location>
        <begin position="649"/>
        <end position="692"/>
    </location>
</feature>
<feature type="compositionally biased region" description="Basic and acidic residues" evidence="8">
    <location>
        <begin position="411"/>
        <end position="423"/>
    </location>
</feature>
<keyword evidence="2 7" id="KW-0690">Ribosome biogenesis</keyword>
<evidence type="ECO:0000313" key="10">
    <source>
        <dbReference type="Proteomes" id="UP000799640"/>
    </source>
</evidence>
<dbReference type="GO" id="GO:0032040">
    <property type="term" value="C:small-subunit processome"/>
    <property type="evidence" value="ECO:0007669"/>
    <property type="project" value="TreeGrafter"/>
</dbReference>
<dbReference type="Proteomes" id="UP000799640">
    <property type="component" value="Unassembled WGS sequence"/>
</dbReference>
<evidence type="ECO:0000256" key="5">
    <source>
        <dbReference type="ARBA" id="ARBA00023274"/>
    </source>
</evidence>
<evidence type="ECO:0000256" key="7">
    <source>
        <dbReference type="PIRNR" id="PIRNR017300"/>
    </source>
</evidence>
<dbReference type="InterPro" id="IPR012173">
    <property type="entry name" value="Mpp10"/>
</dbReference>
<feature type="compositionally biased region" description="Basic and acidic residues" evidence="8">
    <location>
        <begin position="707"/>
        <end position="719"/>
    </location>
</feature>
<feature type="region of interest" description="Disordered" evidence="8">
    <location>
        <begin position="158"/>
        <end position="423"/>
    </location>
</feature>
<sequence>MAAQANSPPTSISSHTLSFSSTSIMTGSSAPATQNPLFNTLTTSAHAFLLPTQPLHAATLALVKNYLDPLAADVSTVQAEKLREIRGKRKRTDGNDEGAKKQRLLVQKLYTDGFGVQQVWEQARRVVEAAANEAEGLLEEVGTDELVKDCCAFIEDEAYTSASEQEDPESTSGSELDDGDLSAEEGDFSEGFDVEEEMDSEHDEEHDDVGLMDEDDKNEDEAAEEFVADPHGLNDGFFSIDEFNKQSEFLEHQDQRGDPNDGAASDEEDVDWEADPLAMDKKTISSKGNGKRKQEDEDMGDDESEDGPTFGDMDLHASEGASDEEDTEDDADDMDDLSNANNVMYTDFFAPPARKRKGKRGRPNPHNFPAKDPEAAEPDILQTISGVHRDLFSESEPEDDSAADLSDLDPSDPKSRRSNNERRQAKLLAEIRALEAGNVAKRSWTLQGEARAAERPVNSLLEEDLEFERAGKPVPVITAEVTEDIEALIKRRILAREFDEVIRRRPDELLNGATGRRGRLEDVSDVKSKKSLGELYEEDHLRQTDPNFVEVRDEKLEAEHREIEGLWRDISGRLDSLSSWHYRPKPVEMHVQVRTDASVVQMEDARPNGAGGEVAVVSQLAPQEVYKVGQEKAKDEIVTKGGEVVKREELTREQKLRRRRREKERTKKASSGEKAKESEKSKEKKEVVKTLKKGGVTVIGNKGELKDVEGKAVKGESKRVGGGAFKL</sequence>
<comment type="similarity">
    <text evidence="6 7">Belongs to the MPP10 family.</text>
</comment>
<evidence type="ECO:0000256" key="3">
    <source>
        <dbReference type="ARBA" id="ARBA00022552"/>
    </source>
</evidence>
<dbReference type="EMBL" id="ML996698">
    <property type="protein sequence ID" value="KAF2399131.1"/>
    <property type="molecule type" value="Genomic_DNA"/>
</dbReference>
<name>A0A6G1HT93_9PEZI</name>
<dbReference type="OrthoDB" id="445326at2759"/>
<feature type="compositionally biased region" description="Basic and acidic residues" evidence="8">
    <location>
        <begin position="663"/>
        <end position="689"/>
    </location>
</feature>
<keyword evidence="4 7" id="KW-0539">Nucleus</keyword>
<evidence type="ECO:0000256" key="2">
    <source>
        <dbReference type="ARBA" id="ARBA00022517"/>
    </source>
</evidence>
<feature type="compositionally biased region" description="Basic residues" evidence="8">
    <location>
        <begin position="353"/>
        <end position="363"/>
    </location>
</feature>